<dbReference type="EMBL" id="LN890962">
    <property type="protein sequence ID" value="CUS14039.1"/>
    <property type="molecule type" value="Genomic_DNA"/>
</dbReference>
<sequence length="189" mass="20986">MSEPAKISVSSDYVHAISAQTDLHARLQKHMTQALQELETRWVRSVNDIGDKMLAGARVDEDVVALSQIVWDGLKLALHVVELLTKLGGEIFGDGQTWELVYVPPFFVEHTVFCGRRTGVKFDLPMLQHGGYVIYPTNARTTAGGRQGGEGGLQAFYTEFLSLVDVVERQRKCREIGLIREELAAKMAA</sequence>
<gene>
    <name evidence="1" type="ORF">GSTUAT00001769001</name>
</gene>
<proteinExistence type="predicted"/>
<accession>A0A292Q2M7</accession>
<dbReference type="AlphaFoldDB" id="A0A292Q2M7"/>
<evidence type="ECO:0000313" key="2">
    <source>
        <dbReference type="Proteomes" id="UP001412239"/>
    </source>
</evidence>
<protein>
    <submittedName>
        <fullName evidence="1">Uncharacterized protein</fullName>
    </submittedName>
</protein>
<reference evidence="1" key="1">
    <citation type="submission" date="2015-10" db="EMBL/GenBank/DDBJ databases">
        <authorList>
            <person name="Regsiter A."/>
            <person name="william w."/>
        </authorList>
    </citation>
    <scope>NUCLEOTIDE SEQUENCE</scope>
    <source>
        <strain evidence="1">Montdore</strain>
    </source>
</reference>
<organism evidence="1 2">
    <name type="scientific">Tuber aestivum</name>
    <name type="common">summer truffle</name>
    <dbReference type="NCBI Taxonomy" id="59557"/>
    <lineage>
        <taxon>Eukaryota</taxon>
        <taxon>Fungi</taxon>
        <taxon>Dikarya</taxon>
        <taxon>Ascomycota</taxon>
        <taxon>Pezizomycotina</taxon>
        <taxon>Pezizomycetes</taxon>
        <taxon>Pezizales</taxon>
        <taxon>Tuberaceae</taxon>
        <taxon>Tuber</taxon>
    </lineage>
</organism>
<keyword evidence="2" id="KW-1185">Reference proteome</keyword>
<name>A0A292Q2M7_9PEZI</name>
<evidence type="ECO:0000313" key="1">
    <source>
        <dbReference type="EMBL" id="CUS14039.1"/>
    </source>
</evidence>
<dbReference type="Proteomes" id="UP001412239">
    <property type="component" value="Unassembled WGS sequence"/>
</dbReference>